<dbReference type="PANTHER" id="PTHR30237:SF2">
    <property type="entry name" value="MUREIN TETRAPEPTIDE CARBOXYPEPTIDASE"/>
    <property type="match status" value="1"/>
</dbReference>
<gene>
    <name evidence="9" type="ORF">C942_04940</name>
</gene>
<feature type="domain" description="LD-carboxypeptidase N-terminal" evidence="7">
    <location>
        <begin position="13"/>
        <end position="133"/>
    </location>
</feature>
<evidence type="ECO:0000259" key="7">
    <source>
        <dbReference type="Pfam" id="PF02016"/>
    </source>
</evidence>
<dbReference type="SUPFAM" id="SSF52317">
    <property type="entry name" value="Class I glutamine amidotransferase-like"/>
    <property type="match status" value="1"/>
</dbReference>
<keyword evidence="5" id="KW-0720">Serine protease</keyword>
<dbReference type="OrthoDB" id="9807329at2"/>
<keyword evidence="10" id="KW-1185">Reference proteome</keyword>
<name>L8JDF0_9GAMM</name>
<protein>
    <submittedName>
        <fullName evidence="9">Muramoyltetrapeptide carboxypeptidase</fullName>
    </submittedName>
</protein>
<feature type="active site" description="Charge relay system" evidence="6">
    <location>
        <position position="288"/>
    </location>
</feature>
<dbReference type="InterPro" id="IPR040921">
    <property type="entry name" value="Peptidase_S66C"/>
</dbReference>
<dbReference type="Pfam" id="PF02016">
    <property type="entry name" value="Peptidase_S66"/>
    <property type="match status" value="1"/>
</dbReference>
<dbReference type="EMBL" id="AMZO01000009">
    <property type="protein sequence ID" value="ELR66278.1"/>
    <property type="molecule type" value="Genomic_DNA"/>
</dbReference>
<dbReference type="Gene3D" id="3.50.30.60">
    <property type="entry name" value="LD-carboxypeptidase A C-terminal domain-like"/>
    <property type="match status" value="1"/>
</dbReference>
<dbReference type="AlphaFoldDB" id="L8JDF0"/>
<dbReference type="InterPro" id="IPR003507">
    <property type="entry name" value="S66_fam"/>
</dbReference>
<evidence type="ECO:0000313" key="9">
    <source>
        <dbReference type="EMBL" id="ELR66278.1"/>
    </source>
</evidence>
<comment type="caution">
    <text evidence="9">The sequence shown here is derived from an EMBL/GenBank/DDBJ whole genome shotgun (WGS) entry which is preliminary data.</text>
</comment>
<dbReference type="InterPro" id="IPR029062">
    <property type="entry name" value="Class_I_gatase-like"/>
</dbReference>
<keyword evidence="3" id="KW-0645">Protease</keyword>
<evidence type="ECO:0000256" key="3">
    <source>
        <dbReference type="ARBA" id="ARBA00022670"/>
    </source>
</evidence>
<dbReference type="Proteomes" id="UP000011134">
    <property type="component" value="Unassembled WGS sequence"/>
</dbReference>
<feature type="active site" description="Charge relay system" evidence="6">
    <location>
        <position position="219"/>
    </location>
</feature>
<evidence type="ECO:0000256" key="1">
    <source>
        <dbReference type="ARBA" id="ARBA00010233"/>
    </source>
</evidence>
<dbReference type="InterPro" id="IPR027461">
    <property type="entry name" value="Carboxypeptidase_A_C_sf"/>
</dbReference>
<dbReference type="PANTHER" id="PTHR30237">
    <property type="entry name" value="MURAMOYLTETRAPEPTIDE CARBOXYPEPTIDASE"/>
    <property type="match status" value="1"/>
</dbReference>
<dbReference type="InterPro" id="IPR040449">
    <property type="entry name" value="Peptidase_S66_N"/>
</dbReference>
<accession>L8JDF0</accession>
<sequence length="316" mass="35738">MPVSVKASDYNNISLVSVSTAYSEQSVDYIKQSFEKKGYQVSDKYLDQVVSDLGYVNTEKSRANLLIEALKDNDNDILWFVRGGGGAINLLPYLKQAIPELKNSKPKLIVGFSDVTAIHQFVNEYLDWPSLHAVVAGHNQDLKRLSAKLDLVKTNECESIPDIRKIMKTGVSYKNVLPLNQESKKGTSGESIGGNLTLVSSTFATDYQLDFKGKILFIEDVGLSYRQLDRSLHQLLYMGSLKHVNGIVFGQFYPKNPLDSERLIYKKTIENFAKQFYKPVYYFPFFGHGYINKPILLNSHYNIKCDGEEFCTLSSH</sequence>
<dbReference type="GO" id="GO:0004180">
    <property type="term" value="F:carboxypeptidase activity"/>
    <property type="evidence" value="ECO:0007669"/>
    <property type="project" value="UniProtKB-KW"/>
</dbReference>
<evidence type="ECO:0000256" key="2">
    <source>
        <dbReference type="ARBA" id="ARBA00022645"/>
    </source>
</evidence>
<evidence type="ECO:0000256" key="5">
    <source>
        <dbReference type="ARBA" id="ARBA00022825"/>
    </source>
</evidence>
<organism evidence="9 10">
    <name type="scientific">Photobacterium marinum</name>
    <dbReference type="NCBI Taxonomy" id="1056511"/>
    <lineage>
        <taxon>Bacteria</taxon>
        <taxon>Pseudomonadati</taxon>
        <taxon>Pseudomonadota</taxon>
        <taxon>Gammaproteobacteria</taxon>
        <taxon>Vibrionales</taxon>
        <taxon>Vibrionaceae</taxon>
        <taxon>Photobacterium</taxon>
    </lineage>
</organism>
<dbReference type="GO" id="GO:0006508">
    <property type="term" value="P:proteolysis"/>
    <property type="evidence" value="ECO:0007669"/>
    <property type="project" value="UniProtKB-KW"/>
</dbReference>
<evidence type="ECO:0000313" key="10">
    <source>
        <dbReference type="Proteomes" id="UP000011134"/>
    </source>
</evidence>
<dbReference type="GO" id="GO:0008236">
    <property type="term" value="F:serine-type peptidase activity"/>
    <property type="evidence" value="ECO:0007669"/>
    <property type="project" value="UniProtKB-KW"/>
</dbReference>
<dbReference type="SUPFAM" id="SSF141986">
    <property type="entry name" value="LD-carboxypeptidase A C-terminal domain-like"/>
    <property type="match status" value="1"/>
</dbReference>
<dbReference type="CDD" id="cd07025">
    <property type="entry name" value="Peptidase_S66"/>
    <property type="match status" value="1"/>
</dbReference>
<evidence type="ECO:0000259" key="8">
    <source>
        <dbReference type="Pfam" id="PF17676"/>
    </source>
</evidence>
<reference evidence="9 10" key="1">
    <citation type="submission" date="2012-12" db="EMBL/GenBank/DDBJ databases">
        <title>Genome Assembly of Photobacterium sp. AK15.</title>
        <authorList>
            <person name="Khatri I."/>
            <person name="Vaidya B."/>
            <person name="Srinivas T.N.R."/>
            <person name="Subramanian S."/>
            <person name="Pinnaka A."/>
        </authorList>
    </citation>
    <scope>NUCLEOTIDE SEQUENCE [LARGE SCALE GENOMIC DNA]</scope>
    <source>
        <strain evidence="9 10">AK15</strain>
    </source>
</reference>
<proteinExistence type="inferred from homology"/>
<dbReference type="Pfam" id="PF17676">
    <property type="entry name" value="Peptidase_S66C"/>
    <property type="match status" value="1"/>
</dbReference>
<dbReference type="Gene3D" id="3.40.50.10740">
    <property type="entry name" value="Class I glutamine amidotransferase-like"/>
    <property type="match status" value="1"/>
</dbReference>
<dbReference type="PIRSF" id="PIRSF028757">
    <property type="entry name" value="LD-carboxypeptidase"/>
    <property type="match status" value="1"/>
</dbReference>
<dbReference type="InterPro" id="IPR027478">
    <property type="entry name" value="LdcA_N"/>
</dbReference>
<feature type="active site" description="Nucleophile" evidence="6">
    <location>
        <position position="113"/>
    </location>
</feature>
<evidence type="ECO:0000256" key="6">
    <source>
        <dbReference type="PIRSR" id="PIRSR028757-1"/>
    </source>
</evidence>
<keyword evidence="2 9" id="KW-0121">Carboxypeptidase</keyword>
<dbReference type="PATRIC" id="fig|1056511.3.peg.1754"/>
<evidence type="ECO:0000256" key="4">
    <source>
        <dbReference type="ARBA" id="ARBA00022801"/>
    </source>
</evidence>
<comment type="similarity">
    <text evidence="1">Belongs to the peptidase S66 family.</text>
</comment>
<keyword evidence="4" id="KW-0378">Hydrolase</keyword>
<feature type="domain" description="LD-carboxypeptidase C-terminal" evidence="8">
    <location>
        <begin position="188"/>
        <end position="300"/>
    </location>
</feature>